<reference evidence="1" key="1">
    <citation type="submission" date="2021-03" db="EMBL/GenBank/DDBJ databases">
        <title>Evolutionary priming and transition to the ectomycorrhizal habit in an iconic lineage of mushroom-forming fungi: is preadaptation a requirement?</title>
        <authorList>
            <consortium name="DOE Joint Genome Institute"/>
            <person name="Looney B.P."/>
            <person name="Miyauchi S."/>
            <person name="Morin E."/>
            <person name="Drula E."/>
            <person name="Courty P.E."/>
            <person name="Chicoki N."/>
            <person name="Fauchery L."/>
            <person name="Kohler A."/>
            <person name="Kuo A."/>
            <person name="LaButti K."/>
            <person name="Pangilinan J."/>
            <person name="Lipzen A."/>
            <person name="Riley R."/>
            <person name="Andreopoulos W."/>
            <person name="He G."/>
            <person name="Johnson J."/>
            <person name="Barry K.W."/>
            <person name="Grigoriev I.V."/>
            <person name="Nagy L."/>
            <person name="Hibbett D."/>
            <person name="Henrissat B."/>
            <person name="Matheny P.B."/>
            <person name="Labbe J."/>
            <person name="Martin A.F."/>
        </authorList>
    </citation>
    <scope>NUCLEOTIDE SEQUENCE</scope>
    <source>
        <strain evidence="1">BPL698</strain>
    </source>
</reference>
<name>A0ACC0U673_9AGAM</name>
<evidence type="ECO:0000313" key="2">
    <source>
        <dbReference type="Proteomes" id="UP001207468"/>
    </source>
</evidence>
<dbReference type="Proteomes" id="UP001207468">
    <property type="component" value="Unassembled WGS sequence"/>
</dbReference>
<gene>
    <name evidence="1" type="ORF">F5148DRAFT_1313509</name>
</gene>
<accession>A0ACC0U673</accession>
<sequence>MKESFNTNVLVIDDEEMVRDNIAEILTPPQRHPQLDSMNKAASILFDKPEPVLSSKSSNIPLFTVDKAANGPEGLEMVKTAIANNQPYAVIFLDMRMPGWDGLETATRIRQYDNKAEIIFVTAYSDRSIDEIVAKAGRNVGYHCKPYATEEIVQIATKAVTDYNRLRNLEKLIEVISSISLEEQQLHPLLRNILEQLADYIETDMALLGKLHEDYSYEKIFSIGAFEEKVNVDELICRIKAVGMPTGNEVVQIGEIVLAKLDDYTIFVVLKMHEMLKTEKLYLLKLFVQNAVKAIRNAQLHEWLFQKEKLAAVGKAVAMVMHDLRPPIMYIKVVTDLMRKENIQSQWLDVLDQCGEQATEIFEDFLDFIKDTAVEKHPVNLQQVIEEGIKLALERNGISKIVIRKNMLVNLVVQGEESKLKRVIMNLVNNAIEALEDHKVIDPSIDITTAVEESGKTTTVIIRDNGPGIPVSIFKTLFEPFVTEQKNKGTGLGLAIVKQYVMAHGGNIEVENNNGAVFTIRLPNG</sequence>
<protein>
    <submittedName>
        <fullName evidence="1">Histidine kinase-like ATPase</fullName>
    </submittedName>
</protein>
<keyword evidence="2" id="KW-1185">Reference proteome</keyword>
<dbReference type="EMBL" id="JAGFNK010000160">
    <property type="protein sequence ID" value="KAI9463085.1"/>
    <property type="molecule type" value="Genomic_DNA"/>
</dbReference>
<evidence type="ECO:0000313" key="1">
    <source>
        <dbReference type="EMBL" id="KAI9463085.1"/>
    </source>
</evidence>
<comment type="caution">
    <text evidence="1">The sequence shown here is derived from an EMBL/GenBank/DDBJ whole genome shotgun (WGS) entry which is preliminary data.</text>
</comment>
<organism evidence="1 2">
    <name type="scientific">Russula earlei</name>
    <dbReference type="NCBI Taxonomy" id="71964"/>
    <lineage>
        <taxon>Eukaryota</taxon>
        <taxon>Fungi</taxon>
        <taxon>Dikarya</taxon>
        <taxon>Basidiomycota</taxon>
        <taxon>Agaricomycotina</taxon>
        <taxon>Agaricomycetes</taxon>
        <taxon>Russulales</taxon>
        <taxon>Russulaceae</taxon>
        <taxon>Russula</taxon>
    </lineage>
</organism>
<proteinExistence type="predicted"/>